<reference evidence="1 2" key="1">
    <citation type="submission" date="2019-08" db="EMBL/GenBank/DDBJ databases">
        <title>Genomes of Antarctic Bizionia species.</title>
        <authorList>
            <person name="Bowman J.P."/>
        </authorList>
    </citation>
    <scope>NUCLEOTIDE SEQUENCE [LARGE SCALE GENOMIC DNA]</scope>
    <source>
        <strain evidence="1 2">ADA-4</strain>
    </source>
</reference>
<gene>
    <name evidence="1" type="ORF">ES674_05605</name>
</gene>
<evidence type="ECO:0000313" key="1">
    <source>
        <dbReference type="EMBL" id="TYB79250.1"/>
    </source>
</evidence>
<comment type="caution">
    <text evidence="1">The sequence shown here is derived from an EMBL/GenBank/DDBJ whole genome shotgun (WGS) entry which is preliminary data.</text>
</comment>
<dbReference type="PANTHER" id="PTHR17985">
    <property type="entry name" value="SER/THR-RICH PROTEIN T10 IN DGCR REGION"/>
    <property type="match status" value="1"/>
</dbReference>
<dbReference type="AlphaFoldDB" id="A0A5D0RC49"/>
<sequence>MCTLTFIPKGNNDFILTSNRDEASNRPTRSPDFYIDNHVKLLYPKDEKAGGTWIGVSEKSRLVSLLNGGFMAHEHGGTYRLSRGVVVKDVLCATDFLNTIETYNLIGVEPFTMVILDWENDLQLYQLVWDGNTKHFDQLPMEARIWSSSSLYTESMKSLRETWFKNFKENHDASAENWLKFHTTTEKDNLDFGLLMDRKIVKTTSITQIEKTNQLLKMWYLNLQNQETVEQEMLFSN</sequence>
<organism evidence="1 2">
    <name type="scientific">Bizionia myxarmorum</name>
    <dbReference type="NCBI Taxonomy" id="291186"/>
    <lineage>
        <taxon>Bacteria</taxon>
        <taxon>Pseudomonadati</taxon>
        <taxon>Bacteroidota</taxon>
        <taxon>Flavobacteriia</taxon>
        <taxon>Flavobacteriales</taxon>
        <taxon>Flavobacteriaceae</taxon>
        <taxon>Bizionia</taxon>
    </lineage>
</organism>
<dbReference type="PANTHER" id="PTHR17985:SF8">
    <property type="entry name" value="TRANSPORT AND GOLGI ORGANIZATION PROTEIN 2 HOMOLOG"/>
    <property type="match status" value="1"/>
</dbReference>
<proteinExistence type="predicted"/>
<keyword evidence="2" id="KW-1185">Reference proteome</keyword>
<dbReference type="RefSeq" id="WP_148402986.1">
    <property type="nucleotide sequence ID" value="NZ_VSKK01000001.1"/>
</dbReference>
<dbReference type="EMBL" id="VSKK01000001">
    <property type="protein sequence ID" value="TYB79250.1"/>
    <property type="molecule type" value="Genomic_DNA"/>
</dbReference>
<protein>
    <submittedName>
        <fullName evidence="1">NRDE family protein</fullName>
    </submittedName>
</protein>
<dbReference type="OrthoDB" id="4380123at2"/>
<dbReference type="Proteomes" id="UP000323720">
    <property type="component" value="Unassembled WGS sequence"/>
</dbReference>
<dbReference type="InterPro" id="IPR008551">
    <property type="entry name" value="TANGO2"/>
</dbReference>
<dbReference type="Pfam" id="PF05742">
    <property type="entry name" value="TANGO2"/>
    <property type="match status" value="1"/>
</dbReference>
<evidence type="ECO:0000313" key="2">
    <source>
        <dbReference type="Proteomes" id="UP000323720"/>
    </source>
</evidence>
<name>A0A5D0RC49_9FLAO</name>
<accession>A0A5D0RC49</accession>